<protein>
    <submittedName>
        <fullName evidence="1">Uncharacterized protein</fullName>
    </submittedName>
</protein>
<reference evidence="1" key="1">
    <citation type="submission" date="2020-02" db="EMBL/GenBank/DDBJ databases">
        <authorList>
            <person name="Meier V. D."/>
        </authorList>
    </citation>
    <scope>NUCLEOTIDE SEQUENCE</scope>
    <source>
        <strain evidence="1">AVDCRST_MAG88</strain>
    </source>
</reference>
<dbReference type="EMBL" id="CADCWM010000950">
    <property type="protein sequence ID" value="CAA9585487.1"/>
    <property type="molecule type" value="Genomic_DNA"/>
</dbReference>
<sequence length="123" mass="13456">MVVIEYLGGVPRRPAAARVEASVRDGMLHLKQGDFLRGWTCRVPLTTITGAELATARDVGAAGIQPLDGRGPLGDMREYLLAIEAPLRDGATTIILRGPPATLERLRQEILRGRMRAAKQWRS</sequence>
<evidence type="ECO:0000313" key="1">
    <source>
        <dbReference type="EMBL" id="CAA9585487.1"/>
    </source>
</evidence>
<gene>
    <name evidence="1" type="ORF">AVDCRST_MAG88-3874</name>
</gene>
<name>A0A6J4VR91_9BACT</name>
<organism evidence="1">
    <name type="scientific">uncultured Thermomicrobiales bacterium</name>
    <dbReference type="NCBI Taxonomy" id="1645740"/>
    <lineage>
        <taxon>Bacteria</taxon>
        <taxon>Pseudomonadati</taxon>
        <taxon>Thermomicrobiota</taxon>
        <taxon>Thermomicrobia</taxon>
        <taxon>Thermomicrobiales</taxon>
        <taxon>environmental samples</taxon>
    </lineage>
</organism>
<accession>A0A6J4VR91</accession>
<proteinExistence type="predicted"/>
<dbReference type="AlphaFoldDB" id="A0A6J4VR91"/>